<dbReference type="AlphaFoldDB" id="A0A8H4QC79"/>
<sequence>MQPRILEQRFLMIDEWNRLGMTPETHKRWLVNGPEIEAHDELVRDGGRPIYSVDLLDEVMDNPRPYEELQMQWQRVNGAHDIVCSLGNQLRRWKEFRQWQRFNRGIADDPIEFSVWLKDKLKSLKSYKPNDELTKIERDPSFARTGYEKYLERHQRFWQKNRGQECHDFPSYMKAVKRRLARHGFTRSFLLKEDAKIQDRLATWIEYLNFEYWGLDQYHALAEEQRLNRDKAWVEIVAANIVDLRELPIFMRASERFRQPSAEVAHHDKAVEDAKMLLDHLFHLIREDPDMGNELDVVHKRMKSFVQNYRHLDEFEDYAKTYRCAMRDVDLQKGRLQWVLEQIPLIEAESETETRGSKRSRSTEEDESSKRQTTSRIDAVREPRRSARIAARRNDSSSAKAPAWSGRMKKKRHFSTGERRSRRTLAAKGDEV</sequence>
<evidence type="ECO:0000313" key="2">
    <source>
        <dbReference type="EMBL" id="KAF4594713.1"/>
    </source>
</evidence>
<gene>
    <name evidence="2" type="ORF">GQ602_000326</name>
</gene>
<reference evidence="2 3" key="1">
    <citation type="journal article" date="2020" name="G3 (Bethesda)">
        <title>Genetic Underpinnings of Host Manipulation by Ophiocordyceps as Revealed by Comparative Transcriptomics.</title>
        <authorList>
            <person name="Will I."/>
            <person name="Das B."/>
            <person name="Trinh T."/>
            <person name="Brachmann A."/>
            <person name="Ohm R.A."/>
            <person name="de Bekker C."/>
        </authorList>
    </citation>
    <scope>NUCLEOTIDE SEQUENCE [LARGE SCALE GENOMIC DNA]</scope>
    <source>
        <strain evidence="2 3">EC05</strain>
    </source>
</reference>
<accession>A0A8H4QC79</accession>
<dbReference type="EMBL" id="JAACLJ010000001">
    <property type="protein sequence ID" value="KAF4594713.1"/>
    <property type="molecule type" value="Genomic_DNA"/>
</dbReference>
<protein>
    <submittedName>
        <fullName evidence="2">Ankyrin 2,3/unc44</fullName>
    </submittedName>
</protein>
<feature type="region of interest" description="Disordered" evidence="1">
    <location>
        <begin position="349"/>
        <end position="432"/>
    </location>
</feature>
<dbReference type="Proteomes" id="UP000562929">
    <property type="component" value="Unassembled WGS sequence"/>
</dbReference>
<name>A0A8H4QC79_9HYPO</name>
<organism evidence="2 3">
    <name type="scientific">Ophiocordyceps camponoti-floridani</name>
    <dbReference type="NCBI Taxonomy" id="2030778"/>
    <lineage>
        <taxon>Eukaryota</taxon>
        <taxon>Fungi</taxon>
        <taxon>Dikarya</taxon>
        <taxon>Ascomycota</taxon>
        <taxon>Pezizomycotina</taxon>
        <taxon>Sordariomycetes</taxon>
        <taxon>Hypocreomycetidae</taxon>
        <taxon>Hypocreales</taxon>
        <taxon>Ophiocordycipitaceae</taxon>
        <taxon>Ophiocordyceps</taxon>
    </lineage>
</organism>
<comment type="caution">
    <text evidence="2">The sequence shown here is derived from an EMBL/GenBank/DDBJ whole genome shotgun (WGS) entry which is preliminary data.</text>
</comment>
<dbReference type="OrthoDB" id="4919781at2759"/>
<evidence type="ECO:0000256" key="1">
    <source>
        <dbReference type="SAM" id="MobiDB-lite"/>
    </source>
</evidence>
<keyword evidence="3" id="KW-1185">Reference proteome</keyword>
<proteinExistence type="predicted"/>
<feature type="compositionally biased region" description="Basic residues" evidence="1">
    <location>
        <begin position="407"/>
        <end position="425"/>
    </location>
</feature>
<evidence type="ECO:0000313" key="3">
    <source>
        <dbReference type="Proteomes" id="UP000562929"/>
    </source>
</evidence>